<dbReference type="AlphaFoldDB" id="A0A4R5DWU0"/>
<reference evidence="1 2" key="1">
    <citation type="submission" date="2019-03" db="EMBL/GenBank/DDBJ databases">
        <title>Dyadobacter AR-3-6 sp. nov., isolated from arctic soil.</title>
        <authorList>
            <person name="Chaudhary D.K."/>
        </authorList>
    </citation>
    <scope>NUCLEOTIDE SEQUENCE [LARGE SCALE GENOMIC DNA]</scope>
    <source>
        <strain evidence="1 2">AR-3-6</strain>
    </source>
</reference>
<accession>A0A4R5DWU0</accession>
<dbReference type="OrthoDB" id="108192at2"/>
<evidence type="ECO:0000313" key="2">
    <source>
        <dbReference type="Proteomes" id="UP000294850"/>
    </source>
</evidence>
<evidence type="ECO:0000313" key="1">
    <source>
        <dbReference type="EMBL" id="TDE15513.1"/>
    </source>
</evidence>
<proteinExistence type="predicted"/>
<dbReference type="RefSeq" id="WP_131958776.1">
    <property type="nucleotide sequence ID" value="NZ_SMFL01000004.1"/>
</dbReference>
<sequence length="397" mass="45590">MHKEARKQFNSTFSEEHYQNFVSNIATDFPGQLDFRVAETPVFVPAGLKESLVQACDEIIRTLLSPDFSKNTDRAVPAGQNVPNENSHTSFLAIDFAICKSPEGTLLPQLIELQGFPSLYGYQAYLSETFPKHFDVADDFNYALNSSSYEDYVQKLRKLIVGDQDPENVILLEIFPEKQKTRIDFAVTEKMTGVRAVCYTKLIREGRDLFYEKDGRKIQVKRIYNRLIFDDLANYPDLKTSFKFTDDVNVTWVGHPNWFFRISKFALPFLNSKYIPETRFVSDYQGNFPADLENYVLKPLFSFAGSGVKIHVKEEMLEELTDPENYILQKKVVYEPVIQAPDGLVKCEVRMMYGWPDNASKPELMIGLSRLSRGEMIGVDYNKNFTWVGGSACYFQV</sequence>
<gene>
    <name evidence="1" type="ORF">E0F88_13475</name>
</gene>
<keyword evidence="2" id="KW-1185">Reference proteome</keyword>
<dbReference type="Proteomes" id="UP000294850">
    <property type="component" value="Unassembled WGS sequence"/>
</dbReference>
<organism evidence="1 2">
    <name type="scientific">Dyadobacter psychrotolerans</name>
    <dbReference type="NCBI Taxonomy" id="2541721"/>
    <lineage>
        <taxon>Bacteria</taxon>
        <taxon>Pseudomonadati</taxon>
        <taxon>Bacteroidota</taxon>
        <taxon>Cytophagia</taxon>
        <taxon>Cytophagales</taxon>
        <taxon>Spirosomataceae</taxon>
        <taxon>Dyadobacter</taxon>
    </lineage>
</organism>
<name>A0A4R5DWU0_9BACT</name>
<protein>
    <recommendedName>
        <fullName evidence="3">Circularly permuted type 2 ATP-grasp protein</fullName>
    </recommendedName>
</protein>
<evidence type="ECO:0008006" key="3">
    <source>
        <dbReference type="Google" id="ProtNLM"/>
    </source>
</evidence>
<comment type="caution">
    <text evidence="1">The sequence shown here is derived from an EMBL/GenBank/DDBJ whole genome shotgun (WGS) entry which is preliminary data.</text>
</comment>
<dbReference type="EMBL" id="SMFL01000004">
    <property type="protein sequence ID" value="TDE15513.1"/>
    <property type="molecule type" value="Genomic_DNA"/>
</dbReference>